<dbReference type="PROSITE" id="PS51671">
    <property type="entry name" value="ACT"/>
    <property type="match status" value="1"/>
</dbReference>
<evidence type="ECO:0000313" key="4">
    <source>
        <dbReference type="Proteomes" id="UP001485043"/>
    </source>
</evidence>
<name>A0AAW1SVG3_9CHLO</name>
<keyword evidence="1" id="KW-0677">Repeat</keyword>
<evidence type="ECO:0000259" key="2">
    <source>
        <dbReference type="PROSITE" id="PS51671"/>
    </source>
</evidence>
<comment type="caution">
    <text evidence="3">The sequence shown here is derived from an EMBL/GenBank/DDBJ whole genome shotgun (WGS) entry which is preliminary data.</text>
</comment>
<dbReference type="AlphaFoldDB" id="A0AAW1SVG3"/>
<dbReference type="EMBL" id="JALJOV010000938">
    <property type="protein sequence ID" value="KAK9858032.1"/>
    <property type="molecule type" value="Genomic_DNA"/>
</dbReference>
<reference evidence="3 4" key="1">
    <citation type="journal article" date="2024" name="Nat. Commun.">
        <title>Phylogenomics reveals the evolutionary origins of lichenization in chlorophyte algae.</title>
        <authorList>
            <person name="Puginier C."/>
            <person name="Libourel C."/>
            <person name="Otte J."/>
            <person name="Skaloud P."/>
            <person name="Haon M."/>
            <person name="Grisel S."/>
            <person name="Petersen M."/>
            <person name="Berrin J.G."/>
            <person name="Delaux P.M."/>
            <person name="Dal Grande F."/>
            <person name="Keller J."/>
        </authorList>
    </citation>
    <scope>NUCLEOTIDE SEQUENCE [LARGE SCALE GENOMIC DNA]</scope>
    <source>
        <strain evidence="3 4">SAG 2523</strain>
    </source>
</reference>
<keyword evidence="4" id="KW-1185">Reference proteome</keyword>
<dbReference type="Gene3D" id="3.30.70.260">
    <property type="match status" value="1"/>
</dbReference>
<sequence length="296" mass="33092">MSATVLKQMLLSQRPVVTPPTFCQFTSSSHGLRQRTLPRQVARGARVARITCAATASPEADAKTERIRENARKGVPKPVVKIDNQHDPFATVVDIEYGNELGELLDTVAALRNLKLNISRAKLRQKKGSPNIQRNRFYITDQRTSDKVTKSARLEEIRLTILNNLLQYHPDSAEEIAWGERAKKPAVRSPLEPLGPSHRAVVQTVIDIEEHESGSHTSVYVETTDRPGLLTDIVHWLKDTNVNVISAEVDTEGRIARDTFFVTYHGEALNANMETLVTNVLQYNLSMASVEAEESY</sequence>
<dbReference type="InterPro" id="IPR045865">
    <property type="entry name" value="ACT-like_dom_sf"/>
</dbReference>
<dbReference type="InterPro" id="IPR040217">
    <property type="entry name" value="ACR1-12"/>
</dbReference>
<dbReference type="PANTHER" id="PTHR31096:SF60">
    <property type="entry name" value="ACT DOMAIN-CONTAINING PROTEIN ACR12"/>
    <property type="match status" value="1"/>
</dbReference>
<protein>
    <recommendedName>
        <fullName evidence="2">ACT domain-containing protein</fullName>
    </recommendedName>
</protein>
<evidence type="ECO:0000313" key="3">
    <source>
        <dbReference type="EMBL" id="KAK9858032.1"/>
    </source>
</evidence>
<feature type="domain" description="ACT" evidence="2">
    <location>
        <begin position="218"/>
        <end position="295"/>
    </location>
</feature>
<dbReference type="PANTHER" id="PTHR31096">
    <property type="entry name" value="ACT DOMAIN-CONTAINING PROTEIN ACR4-RELATED"/>
    <property type="match status" value="1"/>
</dbReference>
<gene>
    <name evidence="3" type="ORF">WJX84_012080</name>
</gene>
<proteinExistence type="predicted"/>
<dbReference type="SUPFAM" id="SSF55021">
    <property type="entry name" value="ACT-like"/>
    <property type="match status" value="1"/>
</dbReference>
<evidence type="ECO:0000256" key="1">
    <source>
        <dbReference type="ARBA" id="ARBA00022737"/>
    </source>
</evidence>
<dbReference type="InterPro" id="IPR002912">
    <property type="entry name" value="ACT_dom"/>
</dbReference>
<organism evidence="3 4">
    <name type="scientific">Apatococcus fuscideae</name>
    <dbReference type="NCBI Taxonomy" id="2026836"/>
    <lineage>
        <taxon>Eukaryota</taxon>
        <taxon>Viridiplantae</taxon>
        <taxon>Chlorophyta</taxon>
        <taxon>core chlorophytes</taxon>
        <taxon>Trebouxiophyceae</taxon>
        <taxon>Chlorellales</taxon>
        <taxon>Chlorellaceae</taxon>
        <taxon>Apatococcus</taxon>
    </lineage>
</organism>
<dbReference type="Proteomes" id="UP001485043">
    <property type="component" value="Unassembled WGS sequence"/>
</dbReference>
<accession>A0AAW1SVG3</accession>